<protein>
    <submittedName>
        <fullName evidence="1">Uncharacterized protein</fullName>
    </submittedName>
</protein>
<organism evidence="1 2">
    <name type="scientific">Acidithiobacillus montserratensis</name>
    <dbReference type="NCBI Taxonomy" id="2729135"/>
    <lineage>
        <taxon>Bacteria</taxon>
        <taxon>Pseudomonadati</taxon>
        <taxon>Pseudomonadota</taxon>
        <taxon>Acidithiobacillia</taxon>
        <taxon>Acidithiobacillales</taxon>
        <taxon>Acidithiobacillaceae</taxon>
        <taxon>Acidithiobacillus</taxon>
    </lineage>
</organism>
<name>A0ACD5HGM9_9PROT</name>
<evidence type="ECO:0000313" key="1">
    <source>
        <dbReference type="EMBL" id="XRI74087.1"/>
    </source>
</evidence>
<dbReference type="EMBL" id="CP127526">
    <property type="protein sequence ID" value="XRI74087.1"/>
    <property type="molecule type" value="Genomic_DNA"/>
</dbReference>
<sequence length="281" mass="32409">MSSIKNWYFCLSQGTKNRHNHDWLTMAKVAVRSCKKYTTLQPNLLYTGTQDDVTEALEREGVNVIYHTSSLQNELYRKYKNNEIVYNIALGAFLRFEIPVITGDHYALYADTDIIFNSGLSFNSELNKINNFLAAPQMSQDDYDNDMKSGVLLMNLEHMRSIYFELIDFAKTEIKNNAGDILDQDILRLFFPRNKRSDLPAIYNWKPYWGFNLEAAIIHFHGPKPMHIKKILFSDGVIESIFEELYNRDKESARSKMKCNTCGPKGPEVEDGQQVPAVEHG</sequence>
<proteinExistence type="predicted"/>
<gene>
    <name evidence="1" type="ORF">HHS34_002545</name>
</gene>
<evidence type="ECO:0000313" key="2">
    <source>
        <dbReference type="Proteomes" id="UP001195965"/>
    </source>
</evidence>
<dbReference type="Proteomes" id="UP001195965">
    <property type="component" value="Chromosome"/>
</dbReference>
<keyword evidence="2" id="KW-1185">Reference proteome</keyword>
<accession>A0ACD5HGM9</accession>
<reference evidence="1 2" key="1">
    <citation type="journal article" date="2021" name="ISME J.">
        <title>Genomic evolution of the class Acidithiobacillia: deep-branching Proteobacteria living in extreme acidic conditions.</title>
        <authorList>
            <person name="Moya-Beltran A."/>
            <person name="Beard S."/>
            <person name="Rojas-Villalobos C."/>
            <person name="Issotta F."/>
            <person name="Gallardo Y."/>
            <person name="Ulloa R."/>
            <person name="Giaveno A."/>
            <person name="Degli Esposti M."/>
            <person name="Johnson D.B."/>
            <person name="Quatrini R."/>
        </authorList>
    </citation>
    <scope>NUCLEOTIDE SEQUENCE [LARGE SCALE GENOMIC DNA]</scope>
    <source>
        <strain evidence="1 2">GG1-14</strain>
    </source>
</reference>